<evidence type="ECO:0000256" key="9">
    <source>
        <dbReference type="ARBA" id="ARBA00023157"/>
    </source>
</evidence>
<organism evidence="15 16">
    <name type="scientific">Linnemannia hyalina</name>
    <dbReference type="NCBI Taxonomy" id="64524"/>
    <lineage>
        <taxon>Eukaryota</taxon>
        <taxon>Fungi</taxon>
        <taxon>Fungi incertae sedis</taxon>
        <taxon>Mucoromycota</taxon>
        <taxon>Mortierellomycotina</taxon>
        <taxon>Mortierellomycetes</taxon>
        <taxon>Mortierellales</taxon>
        <taxon>Mortierellaceae</taxon>
        <taxon>Linnemannia</taxon>
    </lineage>
</organism>
<comment type="catalytic activity">
    <reaction evidence="1">
        <text>Hydrolysis of proteins with broad specificity similar to that of pepsin A, preferring hydrophobic residues at P1 and P1'. Clots milk and activates trypsinogen. Does not cleave 4-Gln-|-His-5, but does cleave 10-His-|-Leu-11 and 12-Val-|-Glu-13 in B chain of insulin.</text>
        <dbReference type="EC" id="3.4.23.21"/>
    </reaction>
</comment>
<reference evidence="15" key="1">
    <citation type="submission" date="2021-06" db="EMBL/GenBank/DDBJ databases">
        <title>Genome Sequence of Mortierella hyaline Strain SCG-10, a Cold-Adapted, Nitrate-Reducing Fungus Isolated from Soil in Minnesota, USA.</title>
        <authorList>
            <person name="Aldossari N."/>
        </authorList>
    </citation>
    <scope>NUCLEOTIDE SEQUENCE</scope>
    <source>
        <strain evidence="15">SCG-10</strain>
    </source>
</reference>
<proteinExistence type="inferred from homology"/>
<keyword evidence="5 13" id="KW-0732">Signal</keyword>
<keyword evidence="8" id="KW-0865">Zymogen</keyword>
<dbReference type="PRINTS" id="PR00792">
    <property type="entry name" value="PEPSIN"/>
</dbReference>
<evidence type="ECO:0000259" key="14">
    <source>
        <dbReference type="PROSITE" id="PS51767"/>
    </source>
</evidence>
<comment type="similarity">
    <text evidence="2 12">Belongs to the peptidase A1 family.</text>
</comment>
<dbReference type="InterPro" id="IPR033121">
    <property type="entry name" value="PEPTIDASE_A1"/>
</dbReference>
<feature type="signal peptide" evidence="13">
    <location>
        <begin position="1"/>
        <end position="19"/>
    </location>
</feature>
<dbReference type="PROSITE" id="PS00141">
    <property type="entry name" value="ASP_PROTEASE"/>
    <property type="match status" value="2"/>
</dbReference>
<feature type="chain" id="PRO_5040105996" description="rhizopuspepsin" evidence="13">
    <location>
        <begin position="20"/>
        <end position="397"/>
    </location>
</feature>
<name>A0A9P7Y6C3_9FUNG</name>
<feature type="active site" evidence="10">
    <location>
        <position position="284"/>
    </location>
</feature>
<dbReference type="PROSITE" id="PS51767">
    <property type="entry name" value="PEPTIDASE_A1"/>
    <property type="match status" value="1"/>
</dbReference>
<evidence type="ECO:0000313" key="15">
    <source>
        <dbReference type="EMBL" id="KAG9073233.1"/>
    </source>
</evidence>
<gene>
    <name evidence="15" type="ORF">KI688_001025</name>
</gene>
<feature type="disulfide bond" evidence="11">
    <location>
        <begin position="319"/>
        <end position="357"/>
    </location>
</feature>
<feature type="domain" description="Peptidase A1" evidence="14">
    <location>
        <begin position="82"/>
        <end position="394"/>
    </location>
</feature>
<evidence type="ECO:0000256" key="8">
    <source>
        <dbReference type="ARBA" id="ARBA00023145"/>
    </source>
</evidence>
<evidence type="ECO:0000256" key="7">
    <source>
        <dbReference type="ARBA" id="ARBA00022801"/>
    </source>
</evidence>
<dbReference type="GO" id="GO:0006508">
    <property type="term" value="P:proteolysis"/>
    <property type="evidence" value="ECO:0007669"/>
    <property type="project" value="UniProtKB-KW"/>
</dbReference>
<evidence type="ECO:0000256" key="1">
    <source>
        <dbReference type="ARBA" id="ARBA00001130"/>
    </source>
</evidence>
<keyword evidence="4 12" id="KW-0645">Protease</keyword>
<dbReference type="InterPro" id="IPR001969">
    <property type="entry name" value="Aspartic_peptidase_AS"/>
</dbReference>
<evidence type="ECO:0000256" key="5">
    <source>
        <dbReference type="ARBA" id="ARBA00022729"/>
    </source>
</evidence>
<sequence>MKITAFVTLAAAVLAFADASPIARRPHPTAAGHSVSLTRNPHFKHNTRAQIAKLNKRYPGVNILAGSSGNVPLTDVSPDLEYYGTVSVGTPAQNVKLDFDTGSSDIWFPSSTCTTAACKKHVRFNSASSSTYQKDGRKWSISYGDGSTASGILGSDIVSVGGIQVRQTIGLATAESSQFGSSTEDGLFGLGFNTIESVSGVKTFLDNAIAAGVLAQPVVSVFLPSERRFNGQGGEYLFGGINSSKYTGDLTYVPVTKEGYWQIAIDDAGYSGQSLGQSSEGIVDTGTTLIIVSDDAAQAIHNSIQGATNDPTNGWLVPCSVGQDTDNYVSFSMGGGDFKVALADLAFEDLGDGSGNCVSGVQGGQNDLWILGDVFIKNNYCVFSQTSSPSIGIAPLA</sequence>
<dbReference type="FunFam" id="2.40.70.10:FF:000115">
    <property type="entry name" value="Lysosomal aspartic protease"/>
    <property type="match status" value="1"/>
</dbReference>
<keyword evidence="7 12" id="KW-0378">Hydrolase</keyword>
<dbReference type="AlphaFoldDB" id="A0A9P7Y6C3"/>
<evidence type="ECO:0000256" key="10">
    <source>
        <dbReference type="PIRSR" id="PIRSR601461-1"/>
    </source>
</evidence>
<evidence type="ECO:0000256" key="6">
    <source>
        <dbReference type="ARBA" id="ARBA00022750"/>
    </source>
</evidence>
<dbReference type="PANTHER" id="PTHR47966">
    <property type="entry name" value="BETA-SITE APP-CLEAVING ENZYME, ISOFORM A-RELATED"/>
    <property type="match status" value="1"/>
</dbReference>
<keyword evidence="16" id="KW-1185">Reference proteome</keyword>
<dbReference type="PANTHER" id="PTHR47966:SF1">
    <property type="entry name" value="ASPARTYL PROTEINASE"/>
    <property type="match status" value="1"/>
</dbReference>
<evidence type="ECO:0000313" key="16">
    <source>
        <dbReference type="Proteomes" id="UP000707451"/>
    </source>
</evidence>
<dbReference type="OrthoDB" id="2747330at2759"/>
<feature type="active site" evidence="10">
    <location>
        <position position="100"/>
    </location>
</feature>
<dbReference type="InterPro" id="IPR021109">
    <property type="entry name" value="Peptidase_aspartic_dom_sf"/>
</dbReference>
<evidence type="ECO:0000256" key="3">
    <source>
        <dbReference type="ARBA" id="ARBA00013205"/>
    </source>
</evidence>
<evidence type="ECO:0000256" key="13">
    <source>
        <dbReference type="SAM" id="SignalP"/>
    </source>
</evidence>
<evidence type="ECO:0000256" key="11">
    <source>
        <dbReference type="PIRSR" id="PIRSR601461-2"/>
    </source>
</evidence>
<dbReference type="InterPro" id="IPR001461">
    <property type="entry name" value="Aspartic_peptidase_A1"/>
</dbReference>
<dbReference type="GO" id="GO:0004190">
    <property type="term" value="F:aspartic-type endopeptidase activity"/>
    <property type="evidence" value="ECO:0007669"/>
    <property type="project" value="UniProtKB-KW"/>
</dbReference>
<dbReference type="EC" id="3.4.23.21" evidence="3"/>
<evidence type="ECO:0000256" key="2">
    <source>
        <dbReference type="ARBA" id="ARBA00007447"/>
    </source>
</evidence>
<dbReference type="SUPFAM" id="SSF50630">
    <property type="entry name" value="Acid proteases"/>
    <property type="match status" value="1"/>
</dbReference>
<keyword evidence="6 12" id="KW-0064">Aspartyl protease</keyword>
<dbReference type="Gene3D" id="2.40.70.10">
    <property type="entry name" value="Acid Proteases"/>
    <property type="match status" value="2"/>
</dbReference>
<dbReference type="Proteomes" id="UP000707451">
    <property type="component" value="Unassembled WGS sequence"/>
</dbReference>
<keyword evidence="9 11" id="KW-1015">Disulfide bond</keyword>
<comment type="caution">
    <text evidence="15">The sequence shown here is derived from an EMBL/GenBank/DDBJ whole genome shotgun (WGS) entry which is preliminary data.</text>
</comment>
<feature type="disulfide bond" evidence="11">
    <location>
        <begin position="113"/>
        <end position="118"/>
    </location>
</feature>
<evidence type="ECO:0000256" key="12">
    <source>
        <dbReference type="RuleBase" id="RU000454"/>
    </source>
</evidence>
<dbReference type="EMBL" id="JAHRHY010000001">
    <property type="protein sequence ID" value="KAG9073233.1"/>
    <property type="molecule type" value="Genomic_DNA"/>
</dbReference>
<evidence type="ECO:0000256" key="4">
    <source>
        <dbReference type="ARBA" id="ARBA00022670"/>
    </source>
</evidence>
<protein>
    <recommendedName>
        <fullName evidence="3">rhizopuspepsin</fullName>
        <ecNumber evidence="3">3.4.23.21</ecNumber>
    </recommendedName>
</protein>
<dbReference type="Pfam" id="PF00026">
    <property type="entry name" value="Asp"/>
    <property type="match status" value="1"/>
</dbReference>
<accession>A0A9P7Y6C3</accession>